<evidence type="ECO:0000313" key="1">
    <source>
        <dbReference type="EMBL" id="MQM73335.1"/>
    </source>
</evidence>
<dbReference type="Gene3D" id="1.10.10.1150">
    <property type="entry name" value="Coenzyme PQQ synthesis protein D (PqqD)"/>
    <property type="match status" value="1"/>
</dbReference>
<dbReference type="AlphaFoldDB" id="A0A6L5GSW8"/>
<protein>
    <submittedName>
        <fullName evidence="1">PqqD family protein</fullName>
    </submittedName>
</protein>
<proteinExistence type="predicted"/>
<dbReference type="InterPro" id="IPR008792">
    <property type="entry name" value="PQQD"/>
</dbReference>
<accession>A0A6L5GSW8</accession>
<keyword evidence="2" id="KW-1185">Reference proteome</keyword>
<evidence type="ECO:0000313" key="2">
    <source>
        <dbReference type="Proteomes" id="UP000473648"/>
    </source>
</evidence>
<dbReference type="EMBL" id="VOGB01000005">
    <property type="protein sequence ID" value="MQM73335.1"/>
    <property type="molecule type" value="Genomic_DNA"/>
</dbReference>
<dbReference type="Pfam" id="PF05402">
    <property type="entry name" value="PqqD"/>
    <property type="match status" value="1"/>
</dbReference>
<comment type="caution">
    <text evidence="1">The sequence shown here is derived from an EMBL/GenBank/DDBJ whole genome shotgun (WGS) entry which is preliminary data.</text>
</comment>
<dbReference type="InterPro" id="IPR041881">
    <property type="entry name" value="PqqD_sf"/>
</dbReference>
<organism evidence="1 2">
    <name type="scientific">Candidatus Pseudoramibacter fermentans</name>
    <dbReference type="NCBI Taxonomy" id="2594427"/>
    <lineage>
        <taxon>Bacteria</taxon>
        <taxon>Bacillati</taxon>
        <taxon>Bacillota</taxon>
        <taxon>Clostridia</taxon>
        <taxon>Eubacteriales</taxon>
        <taxon>Eubacteriaceae</taxon>
        <taxon>Pseudoramibacter</taxon>
    </lineage>
</organism>
<name>A0A6L5GSW8_9FIRM</name>
<gene>
    <name evidence="1" type="ORF">FRC53_08005</name>
</gene>
<reference evidence="1" key="1">
    <citation type="journal article" date="2020" name="Appl. Environ. Microbiol.">
        <title>Medium-Chain Fatty Acid Synthesis by 'Candidatus Weimeria bifida' gen. nov., sp. nov., and 'Candidatus Pseudoramibacter fermentans' sp. nov.</title>
        <authorList>
            <person name="Scarborough M.J."/>
            <person name="Myers K.S."/>
            <person name="Donohue T.J."/>
            <person name="Noguera D.R."/>
        </authorList>
    </citation>
    <scope>NUCLEOTIDE SEQUENCE</scope>
    <source>
        <strain evidence="1">EUB1.1</strain>
    </source>
</reference>
<dbReference type="Proteomes" id="UP000473648">
    <property type="component" value="Unassembled WGS sequence"/>
</dbReference>
<sequence length="127" mass="15048">MKKRPKQKLSRDEIIRTYKVYIPVVTEKIVKTEMADDGKVTLFVENKGVMNRIFQKIAHKPKYSQIHLDEMGSFIWPLCDGKTNIKTIAKKVRARFGKKAEPLYDRLLKFFEIVESYEFMRFMKPAD</sequence>